<keyword evidence="4" id="KW-1185">Reference proteome</keyword>
<feature type="compositionally biased region" description="Gly residues" evidence="1">
    <location>
        <begin position="194"/>
        <end position="204"/>
    </location>
</feature>
<organism evidence="3 4">
    <name type="scientific">Granulicella sibirica</name>
    <dbReference type="NCBI Taxonomy" id="2479048"/>
    <lineage>
        <taxon>Bacteria</taxon>
        <taxon>Pseudomonadati</taxon>
        <taxon>Acidobacteriota</taxon>
        <taxon>Terriglobia</taxon>
        <taxon>Terriglobales</taxon>
        <taxon>Acidobacteriaceae</taxon>
        <taxon>Granulicella</taxon>
    </lineage>
</organism>
<reference evidence="3 4" key="1">
    <citation type="submission" date="2018-11" db="EMBL/GenBank/DDBJ databases">
        <authorList>
            <person name="Mardanov A.V."/>
            <person name="Ravin N.V."/>
            <person name="Dedysh S.N."/>
        </authorList>
    </citation>
    <scope>NUCLEOTIDE SEQUENCE [LARGE SCALE GENOMIC DNA]</scope>
    <source>
        <strain evidence="3 4">AF10</strain>
    </source>
</reference>
<dbReference type="NCBIfam" id="TIGR03436">
    <property type="entry name" value="acidobact_VWFA"/>
    <property type="match status" value="1"/>
</dbReference>
<dbReference type="EMBL" id="RDSM01000001">
    <property type="protein sequence ID" value="RXH57086.1"/>
    <property type="molecule type" value="Genomic_DNA"/>
</dbReference>
<evidence type="ECO:0000256" key="2">
    <source>
        <dbReference type="SAM" id="SignalP"/>
    </source>
</evidence>
<reference evidence="4" key="2">
    <citation type="submission" date="2019-02" db="EMBL/GenBank/DDBJ databases">
        <title>Granulicella sibirica sp. nov., a psychrotolerant acidobacterium isolated from an organic soil layer in forested tundra, West Siberia.</title>
        <authorList>
            <person name="Oshkin I.Y."/>
            <person name="Kulichevskaya I.S."/>
            <person name="Rijpstra W.I.C."/>
            <person name="Sinninghe Damste J.S."/>
            <person name="Rakitin A.L."/>
            <person name="Ravin N.V."/>
            <person name="Dedysh S.N."/>
        </authorList>
    </citation>
    <scope>NUCLEOTIDE SEQUENCE [LARGE SCALE GENOMIC DNA]</scope>
    <source>
        <strain evidence="4">AF10</strain>
    </source>
</reference>
<dbReference type="InterPro" id="IPR036465">
    <property type="entry name" value="vWFA_dom_sf"/>
</dbReference>
<dbReference type="OrthoDB" id="127238at2"/>
<accession>A0A4Q0T638</accession>
<dbReference type="Gene3D" id="3.40.50.410">
    <property type="entry name" value="von Willebrand factor, type A domain"/>
    <property type="match status" value="1"/>
</dbReference>
<dbReference type="RefSeq" id="WP_128911309.1">
    <property type="nucleotide sequence ID" value="NZ_RDSM01000001.1"/>
</dbReference>
<gene>
    <name evidence="3" type="ORF">GRAN_0396</name>
</gene>
<feature type="chain" id="PRO_5020616787" description="VWFA domain-containing protein" evidence="2">
    <location>
        <begin position="23"/>
        <end position="719"/>
    </location>
</feature>
<dbReference type="InterPro" id="IPR017802">
    <property type="entry name" value="VWFA-rel_acidobac-type"/>
</dbReference>
<proteinExistence type="predicted"/>
<keyword evidence="2" id="KW-0732">Signal</keyword>
<evidence type="ECO:0008006" key="5">
    <source>
        <dbReference type="Google" id="ProtNLM"/>
    </source>
</evidence>
<dbReference type="Proteomes" id="UP000289437">
    <property type="component" value="Unassembled WGS sequence"/>
</dbReference>
<evidence type="ECO:0000313" key="3">
    <source>
        <dbReference type="EMBL" id="RXH57086.1"/>
    </source>
</evidence>
<protein>
    <recommendedName>
        <fullName evidence="5">VWFA domain-containing protein</fullName>
    </recommendedName>
</protein>
<dbReference type="AlphaFoldDB" id="A0A4Q0T638"/>
<feature type="region of interest" description="Disordered" evidence="1">
    <location>
        <begin position="194"/>
        <end position="220"/>
    </location>
</feature>
<feature type="signal peptide" evidence="2">
    <location>
        <begin position="1"/>
        <end position="22"/>
    </location>
</feature>
<evidence type="ECO:0000256" key="1">
    <source>
        <dbReference type="SAM" id="MobiDB-lite"/>
    </source>
</evidence>
<dbReference type="SUPFAM" id="SSF53300">
    <property type="entry name" value="vWA-like"/>
    <property type="match status" value="1"/>
</dbReference>
<feature type="compositionally biased region" description="Low complexity" evidence="1">
    <location>
        <begin position="205"/>
        <end position="216"/>
    </location>
</feature>
<sequence length="719" mass="78263">MRRLLSALMIGLMVGGPSGGFAQQQAQPQDAAGTFTMKVQSNIVLTNVVVRDKKTGKVVTGLKESDFTVLENGKPQKIASFDYQKVDEAAVLAEKTTVSGKASIAELLNHNFAASPDALRDHRLIVMFFDLSSMQPEDIDRAIDSAKDYVNKKMEPADLVALVSFSTGLTMDQDFTSNKDALLKGLGKYNGTEGTGFANGGDGTTDGTADDGSSFTADDSEYNSLNTDRELYAIQTIAKSLERVDQRKSMMYFSGGLTRNGIENQASLRMATNAAVKANMAIYAVDTRGLEALPPVGNASTGSLRGTAAYSGQAMQNQLNSNFASQETLATLSSDTGGKAFFDSNDFGPAFQQVQHDTEAYYILGFRSTNLAKDGSFRHLSIKLNRNDVKLDYRPGYYAQADFQHAKTQDRELQLTEQLNSDLPATEVAVYLQALYFRLDEGKFFVPVSLIVPGSQIPFVKNGDRDKATLDVIGQVKNAQGINVGNIRDTVKLAVDQGQEVKRKNIQYSTGFTLAPGKYHLKFVVRENQTGRMGSFETDLQVPDMRKATMKLSSIVMSSQRTPNTAKRVVNPLVRDGVEWIPNIPHVFRQDQHLYFLYEVYDPSKQKGTQEPAASPGLGRRVGGPVRVLTSIEFLSGGVKVYETPLVEADTINIPERGAVEFQFDVPLTQLKPGTYVCQVNVIDDAGGSFSFPRMALKIQVPAATAPVAPTAVTTAPAL</sequence>
<name>A0A4Q0T638_9BACT</name>
<evidence type="ECO:0000313" key="4">
    <source>
        <dbReference type="Proteomes" id="UP000289437"/>
    </source>
</evidence>
<comment type="caution">
    <text evidence="3">The sequence shown here is derived from an EMBL/GenBank/DDBJ whole genome shotgun (WGS) entry which is preliminary data.</text>
</comment>